<dbReference type="SUPFAM" id="SSF46785">
    <property type="entry name" value="Winged helix' DNA-binding domain"/>
    <property type="match status" value="1"/>
</dbReference>
<dbReference type="STRING" id="2064.TR51_21480"/>
<dbReference type="CDD" id="cd07377">
    <property type="entry name" value="WHTH_GntR"/>
    <property type="match status" value="1"/>
</dbReference>
<comment type="caution">
    <text evidence="5">The sequence shown here is derived from an EMBL/GenBank/DDBJ whole genome shotgun (WGS) entry which is preliminary data.</text>
</comment>
<evidence type="ECO:0000313" key="6">
    <source>
        <dbReference type="Proteomes" id="UP000032066"/>
    </source>
</evidence>
<dbReference type="PANTHER" id="PTHR38445">
    <property type="entry name" value="HTH-TYPE TRANSCRIPTIONAL REPRESSOR YTRA"/>
    <property type="match status" value="1"/>
</dbReference>
<evidence type="ECO:0000256" key="1">
    <source>
        <dbReference type="ARBA" id="ARBA00023015"/>
    </source>
</evidence>
<keyword evidence="1" id="KW-0805">Transcription regulation</keyword>
<dbReference type="OrthoDB" id="4307011at2"/>
<accession>A0A0D0PHB5</accession>
<reference evidence="5 6" key="1">
    <citation type="submission" date="2015-02" db="EMBL/GenBank/DDBJ databases">
        <title>Draft genome sequence of Kitasatospora griseola MF730-N6, a bafilomycin, terpentecin and satosporin producer.</title>
        <authorList>
            <person name="Arens J.C."/>
            <person name="Haltli B."/>
            <person name="Kerr R.G."/>
        </authorList>
    </citation>
    <scope>NUCLEOTIDE SEQUENCE [LARGE SCALE GENOMIC DNA]</scope>
    <source>
        <strain evidence="5 6">MF730-N6</strain>
    </source>
</reference>
<organism evidence="5 6">
    <name type="scientific">Kitasatospora griseola</name>
    <name type="common">Streptomyces griseolosporeus</name>
    <dbReference type="NCBI Taxonomy" id="2064"/>
    <lineage>
        <taxon>Bacteria</taxon>
        <taxon>Bacillati</taxon>
        <taxon>Actinomycetota</taxon>
        <taxon>Actinomycetes</taxon>
        <taxon>Kitasatosporales</taxon>
        <taxon>Streptomycetaceae</taxon>
        <taxon>Kitasatospora</taxon>
    </lineage>
</organism>
<dbReference type="InterPro" id="IPR036390">
    <property type="entry name" value="WH_DNA-bd_sf"/>
</dbReference>
<dbReference type="AlphaFoldDB" id="A0A0D0PHB5"/>
<proteinExistence type="predicted"/>
<dbReference type="PANTHER" id="PTHR38445:SF9">
    <property type="entry name" value="HTH-TYPE TRANSCRIPTIONAL REPRESSOR YTRA"/>
    <property type="match status" value="1"/>
</dbReference>
<evidence type="ECO:0000259" key="4">
    <source>
        <dbReference type="PROSITE" id="PS50949"/>
    </source>
</evidence>
<dbReference type="RefSeq" id="WP_043913536.1">
    <property type="nucleotide sequence ID" value="NZ_BMRI01000001.1"/>
</dbReference>
<dbReference type="PRINTS" id="PR00035">
    <property type="entry name" value="HTHGNTR"/>
</dbReference>
<dbReference type="GO" id="GO:0003677">
    <property type="term" value="F:DNA binding"/>
    <property type="evidence" value="ECO:0007669"/>
    <property type="project" value="UniProtKB-KW"/>
</dbReference>
<dbReference type="InterPro" id="IPR000524">
    <property type="entry name" value="Tscrpt_reg_HTH_GntR"/>
</dbReference>
<feature type="domain" description="HTH gntR-type" evidence="4">
    <location>
        <begin position="11"/>
        <end position="79"/>
    </location>
</feature>
<dbReference type="SMART" id="SM00345">
    <property type="entry name" value="HTH_GNTR"/>
    <property type="match status" value="1"/>
</dbReference>
<dbReference type="PATRIC" id="fig|2064.6.peg.4615"/>
<gene>
    <name evidence="5" type="ORF">TR51_21480</name>
</gene>
<dbReference type="Pfam" id="PF00392">
    <property type="entry name" value="GntR"/>
    <property type="match status" value="1"/>
</dbReference>
<protein>
    <submittedName>
        <fullName evidence="5">GntR family transcriptional regulator</fullName>
    </submittedName>
</protein>
<dbReference type="EMBL" id="JXZB01000004">
    <property type="protein sequence ID" value="KIQ61834.1"/>
    <property type="molecule type" value="Genomic_DNA"/>
</dbReference>
<evidence type="ECO:0000313" key="5">
    <source>
        <dbReference type="EMBL" id="KIQ61834.1"/>
    </source>
</evidence>
<dbReference type="InterPro" id="IPR036388">
    <property type="entry name" value="WH-like_DNA-bd_sf"/>
</dbReference>
<evidence type="ECO:0000256" key="2">
    <source>
        <dbReference type="ARBA" id="ARBA00023125"/>
    </source>
</evidence>
<keyword evidence="6" id="KW-1185">Reference proteome</keyword>
<name>A0A0D0PHB5_KITGR</name>
<dbReference type="PROSITE" id="PS50949">
    <property type="entry name" value="HTH_GNTR"/>
    <property type="match status" value="1"/>
</dbReference>
<dbReference type="Proteomes" id="UP000032066">
    <property type="component" value="Unassembled WGS sequence"/>
</dbReference>
<sequence length="121" mass="12611">MHVAIDPLSSTPPYEQVRSQIAAQARTGELPTGLKLPTVRALAEQLGLAANTVARAYRELEADGVVETRGRAGTSIAPTGDTSHRLAADAAAEYVARTARLGLGRDEALAAVLTALDAAHR</sequence>
<dbReference type="GO" id="GO:0003700">
    <property type="term" value="F:DNA-binding transcription factor activity"/>
    <property type="evidence" value="ECO:0007669"/>
    <property type="project" value="InterPro"/>
</dbReference>
<keyword evidence="3" id="KW-0804">Transcription</keyword>
<dbReference type="Gene3D" id="1.10.10.10">
    <property type="entry name" value="Winged helix-like DNA-binding domain superfamily/Winged helix DNA-binding domain"/>
    <property type="match status" value="1"/>
</dbReference>
<evidence type="ECO:0000256" key="3">
    <source>
        <dbReference type="ARBA" id="ARBA00023163"/>
    </source>
</evidence>
<keyword evidence="2" id="KW-0238">DNA-binding</keyword>